<evidence type="ECO:0000313" key="4">
    <source>
        <dbReference type="Proteomes" id="UP000799437"/>
    </source>
</evidence>
<keyword evidence="4" id="KW-1185">Reference proteome</keyword>
<dbReference type="RefSeq" id="XP_033599286.1">
    <property type="nucleotide sequence ID" value="XM_033742389.1"/>
</dbReference>
<evidence type="ECO:0000256" key="2">
    <source>
        <dbReference type="SAM" id="MobiDB-lite"/>
    </source>
</evidence>
<reference evidence="3" key="1">
    <citation type="journal article" date="2020" name="Stud. Mycol.">
        <title>101 Dothideomycetes genomes: a test case for predicting lifestyles and emergence of pathogens.</title>
        <authorList>
            <person name="Haridas S."/>
            <person name="Albert R."/>
            <person name="Binder M."/>
            <person name="Bloem J."/>
            <person name="Labutti K."/>
            <person name="Salamov A."/>
            <person name="Andreopoulos B."/>
            <person name="Baker S."/>
            <person name="Barry K."/>
            <person name="Bills G."/>
            <person name="Bluhm B."/>
            <person name="Cannon C."/>
            <person name="Castanera R."/>
            <person name="Culley D."/>
            <person name="Daum C."/>
            <person name="Ezra D."/>
            <person name="Gonzalez J."/>
            <person name="Henrissat B."/>
            <person name="Kuo A."/>
            <person name="Liang C."/>
            <person name="Lipzen A."/>
            <person name="Lutzoni F."/>
            <person name="Magnuson J."/>
            <person name="Mondo S."/>
            <person name="Nolan M."/>
            <person name="Ohm R."/>
            <person name="Pangilinan J."/>
            <person name="Park H.-J."/>
            <person name="Ramirez L."/>
            <person name="Alfaro M."/>
            <person name="Sun H."/>
            <person name="Tritt A."/>
            <person name="Yoshinaga Y."/>
            <person name="Zwiers L.-H."/>
            <person name="Turgeon B."/>
            <person name="Goodwin S."/>
            <person name="Spatafora J."/>
            <person name="Crous P."/>
            <person name="Grigoriev I."/>
        </authorList>
    </citation>
    <scope>NUCLEOTIDE SEQUENCE</scope>
    <source>
        <strain evidence="3">CBS 121739</strain>
    </source>
</reference>
<dbReference type="GeneID" id="54483443"/>
<gene>
    <name evidence="3" type="ORF">EJ05DRAFT_45142</name>
</gene>
<dbReference type="PANTHER" id="PTHR13082:SF0">
    <property type="entry name" value="HISTONE DEACETYLASE COMPLEX SUBUNIT SAP18"/>
    <property type="match status" value="1"/>
</dbReference>
<name>A0A6A6W2Q1_9PEZI</name>
<dbReference type="InterPro" id="IPR010516">
    <property type="entry name" value="SAP18"/>
</dbReference>
<comment type="similarity">
    <text evidence="1">Belongs to the SAP18 family.</text>
</comment>
<feature type="region of interest" description="Disordered" evidence="2">
    <location>
        <begin position="155"/>
        <end position="253"/>
    </location>
</feature>
<dbReference type="Pfam" id="PF06487">
    <property type="entry name" value="SAP18"/>
    <property type="match status" value="1"/>
</dbReference>
<protein>
    <recommendedName>
        <fullName evidence="5">Sin3-associated polypeptide Sap18</fullName>
    </recommendedName>
</protein>
<dbReference type="GO" id="GO:0005634">
    <property type="term" value="C:nucleus"/>
    <property type="evidence" value="ECO:0007669"/>
    <property type="project" value="TreeGrafter"/>
</dbReference>
<sequence>MAAPPSKVDRQTTTPFLLKLFYRTGAFHRNDEFSPQSHPINQHLQIYTWPNCTLKELSHLLVSALPNVLPSPAIGTRLAFRLVFPDTKNTSGPPRYMSKDLGSIVVNAEPDPQAKNAPMGDLGGDAEKTLQDARFVIGDYVCCAIFPPLANGDVAGPPPPQAPGYGGMGYGGRGGRPPPRENGFGRGRDFRPRDPDGLPSGEWRRGDIPPPAPAGYGGGGRRGNGRYENDREYRGGYGGGGYGRARGRGRGGY</sequence>
<evidence type="ECO:0000256" key="1">
    <source>
        <dbReference type="ARBA" id="ARBA00009143"/>
    </source>
</evidence>
<accession>A0A6A6W2Q1</accession>
<feature type="compositionally biased region" description="Gly residues" evidence="2">
    <location>
        <begin position="164"/>
        <end position="175"/>
    </location>
</feature>
<feature type="compositionally biased region" description="Gly residues" evidence="2">
    <location>
        <begin position="235"/>
        <end position="244"/>
    </location>
</feature>
<dbReference type="Proteomes" id="UP000799437">
    <property type="component" value="Unassembled WGS sequence"/>
</dbReference>
<dbReference type="Gene3D" id="3.10.20.550">
    <property type="entry name" value="ASAP complex, SAP18 subunit"/>
    <property type="match status" value="1"/>
</dbReference>
<proteinExistence type="inferred from homology"/>
<organism evidence="3 4">
    <name type="scientific">Pseudovirgaria hyperparasitica</name>
    <dbReference type="NCBI Taxonomy" id="470096"/>
    <lineage>
        <taxon>Eukaryota</taxon>
        <taxon>Fungi</taxon>
        <taxon>Dikarya</taxon>
        <taxon>Ascomycota</taxon>
        <taxon>Pezizomycotina</taxon>
        <taxon>Dothideomycetes</taxon>
        <taxon>Dothideomycetes incertae sedis</taxon>
        <taxon>Acrospermales</taxon>
        <taxon>Acrospermaceae</taxon>
        <taxon>Pseudovirgaria</taxon>
    </lineage>
</organism>
<evidence type="ECO:0000313" key="3">
    <source>
        <dbReference type="EMBL" id="KAF2756835.1"/>
    </source>
</evidence>
<dbReference type="PANTHER" id="PTHR13082">
    <property type="entry name" value="SAP18"/>
    <property type="match status" value="1"/>
</dbReference>
<dbReference type="AlphaFoldDB" id="A0A6A6W2Q1"/>
<feature type="compositionally biased region" description="Basic and acidic residues" evidence="2">
    <location>
        <begin position="186"/>
        <end position="207"/>
    </location>
</feature>
<dbReference type="OrthoDB" id="440566at2759"/>
<feature type="compositionally biased region" description="Basic and acidic residues" evidence="2">
    <location>
        <begin position="225"/>
        <end position="234"/>
    </location>
</feature>
<dbReference type="EMBL" id="ML996574">
    <property type="protein sequence ID" value="KAF2756835.1"/>
    <property type="molecule type" value="Genomic_DNA"/>
</dbReference>
<evidence type="ECO:0008006" key="5">
    <source>
        <dbReference type="Google" id="ProtNLM"/>
    </source>
</evidence>
<dbReference type="InterPro" id="IPR042534">
    <property type="entry name" value="SAP18_sf"/>
</dbReference>